<dbReference type="GO" id="GO:0005524">
    <property type="term" value="F:ATP binding"/>
    <property type="evidence" value="ECO:0007669"/>
    <property type="project" value="UniProtKB-KW"/>
</dbReference>
<evidence type="ECO:0000256" key="1">
    <source>
        <dbReference type="ARBA" id="ARBA00022527"/>
    </source>
</evidence>
<dbReference type="Gene3D" id="1.10.510.10">
    <property type="entry name" value="Transferase(Phosphotransferase) domain 1"/>
    <property type="match status" value="1"/>
</dbReference>
<dbReference type="PANTHER" id="PTHR24351">
    <property type="entry name" value="RIBOSOMAL PROTEIN S6 KINASE"/>
    <property type="match status" value="1"/>
</dbReference>
<name>A0A4S4MYP5_9APHY</name>
<dbReference type="AlphaFoldDB" id="A0A4S4MYP5"/>
<feature type="compositionally biased region" description="Polar residues" evidence="6">
    <location>
        <begin position="564"/>
        <end position="574"/>
    </location>
</feature>
<evidence type="ECO:0000259" key="7">
    <source>
        <dbReference type="PROSITE" id="PS50011"/>
    </source>
</evidence>
<evidence type="ECO:0000256" key="3">
    <source>
        <dbReference type="ARBA" id="ARBA00022741"/>
    </source>
</evidence>
<accession>A0A4S4MYP5</accession>
<keyword evidence="2" id="KW-0808">Transferase</keyword>
<evidence type="ECO:0000256" key="6">
    <source>
        <dbReference type="SAM" id="MobiDB-lite"/>
    </source>
</evidence>
<evidence type="ECO:0000256" key="2">
    <source>
        <dbReference type="ARBA" id="ARBA00022679"/>
    </source>
</evidence>
<dbReference type="InterPro" id="IPR000719">
    <property type="entry name" value="Prot_kinase_dom"/>
</dbReference>
<dbReference type="Gene3D" id="3.30.200.20">
    <property type="entry name" value="Phosphorylase Kinase, domain 1"/>
    <property type="match status" value="1"/>
</dbReference>
<keyword evidence="5" id="KW-0067">ATP-binding</keyword>
<reference evidence="8 9" key="1">
    <citation type="submission" date="2019-02" db="EMBL/GenBank/DDBJ databases">
        <title>Genome sequencing of the rare red list fungi Antrodiella citrinella (Flaviporus citrinellus).</title>
        <authorList>
            <person name="Buettner E."/>
            <person name="Kellner H."/>
        </authorList>
    </citation>
    <scope>NUCLEOTIDE SEQUENCE [LARGE SCALE GENOMIC DNA]</scope>
    <source>
        <strain evidence="8 9">DSM 108506</strain>
    </source>
</reference>
<feature type="region of interest" description="Disordered" evidence="6">
    <location>
        <begin position="455"/>
        <end position="480"/>
    </location>
</feature>
<keyword evidence="3" id="KW-0547">Nucleotide-binding</keyword>
<evidence type="ECO:0000313" key="9">
    <source>
        <dbReference type="Proteomes" id="UP000308730"/>
    </source>
</evidence>
<evidence type="ECO:0000313" key="8">
    <source>
        <dbReference type="EMBL" id="THH31622.1"/>
    </source>
</evidence>
<evidence type="ECO:0000256" key="4">
    <source>
        <dbReference type="ARBA" id="ARBA00022777"/>
    </source>
</evidence>
<feature type="compositionally biased region" description="Polar residues" evidence="6">
    <location>
        <begin position="495"/>
        <end position="509"/>
    </location>
</feature>
<keyword evidence="4" id="KW-0418">Kinase</keyword>
<evidence type="ECO:0000256" key="5">
    <source>
        <dbReference type="ARBA" id="ARBA00022840"/>
    </source>
</evidence>
<keyword evidence="1" id="KW-0723">Serine/threonine-protein kinase</keyword>
<dbReference type="PROSITE" id="PS50011">
    <property type="entry name" value="PROTEIN_KINASE_DOM"/>
    <property type="match status" value="1"/>
</dbReference>
<dbReference type="InterPro" id="IPR011009">
    <property type="entry name" value="Kinase-like_dom_sf"/>
</dbReference>
<keyword evidence="9" id="KW-1185">Reference proteome</keyword>
<dbReference type="Pfam" id="PF00069">
    <property type="entry name" value="Pkinase"/>
    <property type="match status" value="1"/>
</dbReference>
<gene>
    <name evidence="8" type="ORF">EUX98_g2572</name>
</gene>
<feature type="region of interest" description="Disordered" evidence="6">
    <location>
        <begin position="564"/>
        <end position="591"/>
    </location>
</feature>
<sequence length="724" mass="78820">MLHILIQNLQEVLVLSRKRHTKKLSVIPESMDAGMPSNLATQVIKLACFDLARLLKDEPGSKTYLGLKSGSSRYAVKVVHQRFLVDRTYYRLIAHEHKLLKRVTEAELPFLPRLYWCFSDVEQLCLVTGYYPGAVYQSLEHNGAHPTSVLFYAAELVQAIRGLHSLGIVHRDINPDNVLLAEDGHLVLTGLQYAVCADDADVIDVETVDEVRAMSENVIYRSPEVLLRWKHDAKVDVWGFGMVLYAMLVGAHPFSNGRMQQDGLTREGVNHSVLREPLQLGLVETMGNPPANLVAQCLERNPTLRLTMEAVLSHAFFDSIDWTDIADRKSPAPIVLARETAEDPSLEEVFSADWDATRDTEDDVASIDLDDFSFQWTKDDAETPTTHVQKQLVGDAGTPVPITSQQASASAASLSVTSFGELKRFQRARAVPRQSGQLRKYASLDFELDTIVPLSQDGSDSGSEDSRYMTPTGSKTAPLAHLPRWSPLRNFRFPRSTTASSRSGKTNFSPLDETPVPAPKKLVKKSRTPIVTSPEAIAGLPRGIEQIGSGIGFTYTRSPSQLLAPSDIANSPPSSGGALPKRSLPISHSPSRLGGLIPRLLRGRKRDDAGVAATDTRSDYSGDLEANMRDTYGSSWELNSTGAAVCSAAGLGFGLGGGSSTGLLGNNSIMGSWSAGGRDGNVYPEICPVTGSLHDGYQENALFPGPTLRLVTPSMSGQSTLWRS</sequence>
<feature type="domain" description="Protein kinase" evidence="7">
    <location>
        <begin position="49"/>
        <end position="317"/>
    </location>
</feature>
<protein>
    <recommendedName>
        <fullName evidence="7">Protein kinase domain-containing protein</fullName>
    </recommendedName>
</protein>
<dbReference type="Proteomes" id="UP000308730">
    <property type="component" value="Unassembled WGS sequence"/>
</dbReference>
<feature type="region of interest" description="Disordered" evidence="6">
    <location>
        <begin position="494"/>
        <end position="518"/>
    </location>
</feature>
<dbReference type="EMBL" id="SGPM01000042">
    <property type="protein sequence ID" value="THH31622.1"/>
    <property type="molecule type" value="Genomic_DNA"/>
</dbReference>
<dbReference type="SUPFAM" id="SSF56112">
    <property type="entry name" value="Protein kinase-like (PK-like)"/>
    <property type="match status" value="1"/>
</dbReference>
<dbReference type="GO" id="GO:0004674">
    <property type="term" value="F:protein serine/threonine kinase activity"/>
    <property type="evidence" value="ECO:0007669"/>
    <property type="project" value="UniProtKB-KW"/>
</dbReference>
<comment type="caution">
    <text evidence="8">The sequence shown here is derived from an EMBL/GenBank/DDBJ whole genome shotgun (WGS) entry which is preliminary data.</text>
</comment>
<dbReference type="OrthoDB" id="347657at2759"/>
<proteinExistence type="predicted"/>
<organism evidence="8 9">
    <name type="scientific">Antrodiella citrinella</name>
    <dbReference type="NCBI Taxonomy" id="2447956"/>
    <lineage>
        <taxon>Eukaryota</taxon>
        <taxon>Fungi</taxon>
        <taxon>Dikarya</taxon>
        <taxon>Basidiomycota</taxon>
        <taxon>Agaricomycotina</taxon>
        <taxon>Agaricomycetes</taxon>
        <taxon>Polyporales</taxon>
        <taxon>Steccherinaceae</taxon>
        <taxon>Antrodiella</taxon>
    </lineage>
</organism>